<evidence type="ECO:0000313" key="2">
    <source>
        <dbReference type="EMBL" id="MCW1913060.1"/>
    </source>
</evidence>
<dbReference type="InterPro" id="IPR029021">
    <property type="entry name" value="Prot-tyrosine_phosphatase-like"/>
</dbReference>
<dbReference type="InterPro" id="IPR016130">
    <property type="entry name" value="Tyr_Pase_AS"/>
</dbReference>
<dbReference type="Pfam" id="PF22785">
    <property type="entry name" value="Tc-R-P"/>
    <property type="match status" value="1"/>
</dbReference>
<comment type="caution">
    <text evidence="2">The sequence shown here is derived from an EMBL/GenBank/DDBJ whole genome shotgun (WGS) entry which is preliminary data.</text>
</comment>
<reference evidence="2" key="1">
    <citation type="submission" date="2022-10" db="EMBL/GenBank/DDBJ databases">
        <title>Luteolibacter sp. GHJ8, whole genome shotgun sequencing project.</title>
        <authorList>
            <person name="Zhao G."/>
            <person name="Shen L."/>
        </authorList>
    </citation>
    <scope>NUCLEOTIDE SEQUENCE</scope>
    <source>
        <strain evidence="2">GHJ8</strain>
    </source>
</reference>
<dbReference type="InterPro" id="IPR000387">
    <property type="entry name" value="Tyr_Pase_dom"/>
</dbReference>
<keyword evidence="3" id="KW-1185">Reference proteome</keyword>
<evidence type="ECO:0000313" key="3">
    <source>
        <dbReference type="Proteomes" id="UP001165653"/>
    </source>
</evidence>
<evidence type="ECO:0000259" key="1">
    <source>
        <dbReference type="PROSITE" id="PS50056"/>
    </source>
</evidence>
<feature type="domain" description="Tyrosine specific protein phosphatases" evidence="1">
    <location>
        <begin position="71"/>
        <end position="125"/>
    </location>
</feature>
<dbReference type="PROSITE" id="PS50056">
    <property type="entry name" value="TYR_PHOSPHATASE_2"/>
    <property type="match status" value="1"/>
</dbReference>
<dbReference type="Gene3D" id="3.90.190.10">
    <property type="entry name" value="Protein tyrosine phosphatase superfamily"/>
    <property type="match status" value="1"/>
</dbReference>
<gene>
    <name evidence="2" type="ORF">OJ996_05725</name>
</gene>
<name>A0ABT3FZP3_9BACT</name>
<dbReference type="Proteomes" id="UP001165653">
    <property type="component" value="Unassembled WGS sequence"/>
</dbReference>
<dbReference type="RefSeq" id="WP_264512114.1">
    <property type="nucleotide sequence ID" value="NZ_JAPDDR010000002.1"/>
</dbReference>
<dbReference type="PROSITE" id="PS00383">
    <property type="entry name" value="TYR_PHOSPHATASE_1"/>
    <property type="match status" value="1"/>
</dbReference>
<dbReference type="EMBL" id="JAPDDR010000002">
    <property type="protein sequence ID" value="MCW1913060.1"/>
    <property type="molecule type" value="Genomic_DNA"/>
</dbReference>
<accession>A0ABT3FZP3</accession>
<organism evidence="2 3">
    <name type="scientific">Luteolibacter rhizosphaerae</name>
    <dbReference type="NCBI Taxonomy" id="2989719"/>
    <lineage>
        <taxon>Bacteria</taxon>
        <taxon>Pseudomonadati</taxon>
        <taxon>Verrucomicrobiota</taxon>
        <taxon>Verrucomicrobiia</taxon>
        <taxon>Verrucomicrobiales</taxon>
        <taxon>Verrucomicrobiaceae</taxon>
        <taxon>Luteolibacter</taxon>
    </lineage>
</organism>
<sequence length="157" mass="17585">MPGYWRTAEFHTEFWLKLTKGNSEGWVVCLAGEAERKRKAPDYPEFLEAAGLRERWLEFPIHDRSVPDDLTAFIALLDRMIMLLQRPTTVLAFHCAAGVGRTGTVASSLLVRMGLRTDDALTIIEHAGSEPETARQLAFVQEIIPTSGRHPADDQPL</sequence>
<protein>
    <recommendedName>
        <fullName evidence="1">Tyrosine specific protein phosphatases domain-containing protein</fullName>
    </recommendedName>
</protein>
<dbReference type="SUPFAM" id="SSF52799">
    <property type="entry name" value="(Phosphotyrosine protein) phosphatases II"/>
    <property type="match status" value="1"/>
</dbReference>
<proteinExistence type="predicted"/>